<feature type="region of interest" description="Disordered" evidence="2">
    <location>
        <begin position="150"/>
        <end position="182"/>
    </location>
</feature>
<feature type="compositionally biased region" description="Gly residues" evidence="2">
    <location>
        <begin position="150"/>
        <end position="160"/>
    </location>
</feature>
<dbReference type="GO" id="GO:0099572">
    <property type="term" value="C:postsynaptic specialization"/>
    <property type="evidence" value="ECO:0007669"/>
    <property type="project" value="TreeGrafter"/>
</dbReference>
<reference evidence="4" key="1">
    <citation type="submission" date="2024-04" db="EMBL/GenBank/DDBJ databases">
        <title>Salinicola lusitanus LLJ914,a marine bacterium isolated from the Okinawa Trough.</title>
        <authorList>
            <person name="Li J."/>
        </authorList>
    </citation>
    <scope>NUCLEOTIDE SEQUENCE [LARGE SCALE GENOMIC DNA]</scope>
</reference>
<feature type="compositionally biased region" description="Basic and acidic residues" evidence="2">
    <location>
        <begin position="311"/>
        <end position="323"/>
    </location>
</feature>
<feature type="compositionally biased region" description="Basic and acidic residues" evidence="2">
    <location>
        <begin position="11"/>
        <end position="37"/>
    </location>
</feature>
<dbReference type="GO" id="GO:0098978">
    <property type="term" value="C:glutamatergic synapse"/>
    <property type="evidence" value="ECO:0007669"/>
    <property type="project" value="TreeGrafter"/>
</dbReference>
<feature type="compositionally biased region" description="Acidic residues" evidence="2">
    <location>
        <begin position="498"/>
        <end position="510"/>
    </location>
</feature>
<feature type="region of interest" description="Disordered" evidence="2">
    <location>
        <begin position="214"/>
        <end position="242"/>
    </location>
</feature>
<comment type="caution">
    <text evidence="3">The sequence shown here is derived from an EMBL/GenBank/DDBJ whole genome shotgun (WGS) entry which is preliminary data.</text>
</comment>
<dbReference type="InterPro" id="IPR005026">
    <property type="entry name" value="SAPAP"/>
</dbReference>
<feature type="region of interest" description="Disordered" evidence="2">
    <location>
        <begin position="932"/>
        <end position="980"/>
    </location>
</feature>
<evidence type="ECO:0000256" key="2">
    <source>
        <dbReference type="SAM" id="MobiDB-lite"/>
    </source>
</evidence>
<evidence type="ECO:0008006" key="5">
    <source>
        <dbReference type="Google" id="ProtNLM"/>
    </source>
</evidence>
<comment type="similarity">
    <text evidence="1">Belongs to the SAPAP family.</text>
</comment>
<feature type="compositionally biased region" description="Low complexity" evidence="2">
    <location>
        <begin position="161"/>
        <end position="174"/>
    </location>
</feature>
<protein>
    <recommendedName>
        <fullName evidence="5">Disks large-associated protein 5</fullName>
    </recommendedName>
</protein>
<sequence length="1148" mass="125676">MQEESCLPDRPSVHEKLPDTAPLAHDDLGCPIRRDIPSRVYPPDSMGATAKPVSGPPVSPSLFRSPRSSAPERSPKAIQASIKESATLAAAISMQWKEEVSAMRRELAELRRDLCKELRAFNSNFNTFTQHYNTWSPQAAHMTVGVGPSLGGGAAGGQGPGTATAAGETTGTESAAEKSRPLEIDRATLGAREKKPQVSKVSVGTQARSKVLVRQSTADAAVNCPDEKEEKKSGRKGLPKQLSMDPSILASPQSMFVESAIPLDPILPSTVRTFKPKKVEMTIKPAKTRAEPVTKLLMRNVCSSESITGKLESDELEPPKLDFSDDTASDESKETIVLLPYPVPMVTVSPPDDIEVPSDSESLDLQTTDTPDPVTVTTQSSSADQSPVDQEPDPETCDSPPPPYPVSEHFDPEPPESPTDSIPGPLPIANIPEVIISSPPTSEPTSQSSSRQPSCEEDSKDSEWPPLPEPLPTTPIYQSDLVHFDLVMLTSLDQDDLDSVFMDPEPEPLDLSDSLSNSEDPPFYQSDPTSPLPTINPDALCPQSEYLDPSMEYNLDDLPQNFQVPLPLVTVTISPPSSVSPDSSIDFGTPDPPSSPDLVAESDEVLAKSQESLSISQEAGVLWRRKQPVTLRDQLKRHFFGIGAIEAPIEMNHFAEVPVLSSGVGDTTITVQKLHMFLLLYKLYLKNSRQHVASDPSCSDIVELLGIQMWILNFHAVLPFVLVRTITYTPSYKKDPPPVPPRTTSKPLISITAQSSTESTQDAYHEGRHLHTSIPGRALYNSTDSLDSTKAVTLAMEAAKAMAGKRHPSTDSHSSVLTCDKAILVSKAEEYLKTPRSSIGIQVEAATDSESESKGSREYHSVGIQVEDDKKGQGRFKRSNSVTTAVQADLEVEGFPIMEDKGLQFGGGFQRHSEPSTPTQYGAVRTVRTQGLFSYRDDYRTPTEPSSPRETSSEATWQLEPPSPRDSTASPVESGRVSPSLRRDGTWFMQLLHTETKRMEGWCKEMEAEAEENDLTEEILGKIRSAVGSAQLLMSQKFQQFYWLCQQNLDPSAMPRPTSQDLAGFWDLLQLSIDDVTMNPEKKLPAPVPKKVVRQRSGIVREKSLDLPDRHRQEARRRLMAAKRAASFRQNSASERATALRSISRGSD</sequence>
<feature type="compositionally biased region" description="Low complexity" evidence="2">
    <location>
        <begin position="511"/>
        <end position="522"/>
    </location>
</feature>
<feature type="region of interest" description="Disordered" evidence="2">
    <location>
        <begin position="1118"/>
        <end position="1148"/>
    </location>
</feature>
<feature type="region of interest" description="Disordered" evidence="2">
    <location>
        <begin position="187"/>
        <end position="206"/>
    </location>
</feature>
<gene>
    <name evidence="3" type="ORF">WMY93_017640</name>
</gene>
<evidence type="ECO:0000313" key="4">
    <source>
        <dbReference type="Proteomes" id="UP001460270"/>
    </source>
</evidence>
<proteinExistence type="inferred from homology"/>
<organism evidence="3 4">
    <name type="scientific">Mugilogobius chulae</name>
    <name type="common">yellowstripe goby</name>
    <dbReference type="NCBI Taxonomy" id="88201"/>
    <lineage>
        <taxon>Eukaryota</taxon>
        <taxon>Metazoa</taxon>
        <taxon>Chordata</taxon>
        <taxon>Craniata</taxon>
        <taxon>Vertebrata</taxon>
        <taxon>Euteleostomi</taxon>
        <taxon>Actinopterygii</taxon>
        <taxon>Neopterygii</taxon>
        <taxon>Teleostei</taxon>
        <taxon>Neoteleostei</taxon>
        <taxon>Acanthomorphata</taxon>
        <taxon>Gobiaria</taxon>
        <taxon>Gobiiformes</taxon>
        <taxon>Gobioidei</taxon>
        <taxon>Gobiidae</taxon>
        <taxon>Gobionellinae</taxon>
        <taxon>Mugilogobius</taxon>
    </lineage>
</organism>
<dbReference type="GO" id="GO:0023052">
    <property type="term" value="P:signaling"/>
    <property type="evidence" value="ECO:0007669"/>
    <property type="project" value="InterPro"/>
</dbReference>
<feature type="region of interest" description="Disordered" evidence="2">
    <location>
        <begin position="308"/>
        <end position="476"/>
    </location>
</feature>
<dbReference type="Proteomes" id="UP001460270">
    <property type="component" value="Unassembled WGS sequence"/>
</dbReference>
<accession>A0AAW0NPX6</accession>
<feature type="compositionally biased region" description="Basic and acidic residues" evidence="2">
    <location>
        <begin position="187"/>
        <end position="196"/>
    </location>
</feature>
<dbReference type="EMBL" id="JBBPFD010000012">
    <property type="protein sequence ID" value="KAK7905033.1"/>
    <property type="molecule type" value="Genomic_DNA"/>
</dbReference>
<name>A0AAW0NPX6_9GOBI</name>
<dbReference type="Pfam" id="PF03359">
    <property type="entry name" value="GKAP"/>
    <property type="match status" value="2"/>
</dbReference>
<feature type="compositionally biased region" description="Low complexity" evidence="2">
    <location>
        <begin position="363"/>
        <end position="382"/>
    </location>
</feature>
<dbReference type="PANTHER" id="PTHR12353:SF3">
    <property type="entry name" value="DISKS LARGE-ASSOCIATED PROTEIN 2"/>
    <property type="match status" value="1"/>
</dbReference>
<feature type="compositionally biased region" description="Acidic residues" evidence="2">
    <location>
        <begin position="352"/>
        <end position="362"/>
    </location>
</feature>
<feature type="region of interest" description="Disordered" evidence="2">
    <location>
        <begin position="575"/>
        <end position="599"/>
    </location>
</feature>
<feature type="compositionally biased region" description="Low complexity" evidence="2">
    <location>
        <begin position="432"/>
        <end position="453"/>
    </location>
</feature>
<evidence type="ECO:0000313" key="3">
    <source>
        <dbReference type="EMBL" id="KAK7905033.1"/>
    </source>
</evidence>
<feature type="compositionally biased region" description="Low complexity" evidence="2">
    <location>
        <begin position="575"/>
        <end position="586"/>
    </location>
</feature>
<evidence type="ECO:0000256" key="1">
    <source>
        <dbReference type="ARBA" id="ARBA00008839"/>
    </source>
</evidence>
<feature type="compositionally biased region" description="Low complexity" evidence="2">
    <location>
        <begin position="942"/>
        <end position="954"/>
    </location>
</feature>
<dbReference type="AlphaFoldDB" id="A0AAW0NPX6"/>
<feature type="region of interest" description="Disordered" evidence="2">
    <location>
        <begin position="498"/>
        <end position="535"/>
    </location>
</feature>
<dbReference type="GO" id="GO:0060090">
    <property type="term" value="F:molecular adaptor activity"/>
    <property type="evidence" value="ECO:0007669"/>
    <property type="project" value="TreeGrafter"/>
</dbReference>
<keyword evidence="4" id="KW-1185">Reference proteome</keyword>
<dbReference type="PANTHER" id="PTHR12353">
    <property type="entry name" value="DISKS LARGE-ASSOCIATED PROTEIN DAP SAP90/PSD-95-ASSOCIATED PROTEIN"/>
    <property type="match status" value="1"/>
</dbReference>
<feature type="region of interest" description="Disordered" evidence="2">
    <location>
        <begin position="1"/>
        <end position="76"/>
    </location>
</feature>